<keyword evidence="2" id="KW-0732">Signal</keyword>
<proteinExistence type="predicted"/>
<evidence type="ECO:0000256" key="1">
    <source>
        <dbReference type="SAM" id="MobiDB-lite"/>
    </source>
</evidence>
<dbReference type="eggNOG" id="ENOG5031YNK">
    <property type="taxonomic scope" value="Bacteria"/>
</dbReference>
<dbReference type="AlphaFoldDB" id="D5ZX96"/>
<gene>
    <name evidence="3" type="ORF">SSFG_00460</name>
</gene>
<dbReference type="EMBL" id="DS999641">
    <property type="protein sequence ID" value="EFE65206.2"/>
    <property type="molecule type" value="Genomic_DNA"/>
</dbReference>
<protein>
    <submittedName>
        <fullName evidence="3">Predicted protein</fullName>
    </submittedName>
</protein>
<reference evidence="4" key="1">
    <citation type="submission" date="2008-12" db="EMBL/GenBank/DDBJ databases">
        <title>Annotation of Streptomyces ghanaensis ATCC 14672.</title>
        <authorList>
            <consortium name="The Broad Institute Genome Sequencing Platform"/>
            <consortium name="Broad Institute Microbial Sequencing Center"/>
            <person name="Fischbach M."/>
            <person name="Ward D."/>
            <person name="Young S."/>
            <person name="Kodira C.D."/>
            <person name="Zeng Q."/>
            <person name="Koehrsen M."/>
            <person name="Godfrey P."/>
            <person name="Alvarado L."/>
            <person name="Berlin A.M."/>
            <person name="Borenstein D."/>
            <person name="Chen Z."/>
            <person name="Engels R."/>
            <person name="Freedman E."/>
            <person name="Gellesch M."/>
            <person name="Goldberg J."/>
            <person name="Griggs A."/>
            <person name="Gujja S."/>
            <person name="Heiman D.I."/>
            <person name="Hepburn T.A."/>
            <person name="Howarth C."/>
            <person name="Jen D."/>
            <person name="Larson L."/>
            <person name="Lewis B."/>
            <person name="Mehta T."/>
            <person name="Park D."/>
            <person name="Pearson M."/>
            <person name="Roberts A."/>
            <person name="Saif S."/>
            <person name="Shea T.D."/>
            <person name="Shenoy N."/>
            <person name="Sisk P."/>
            <person name="Stolte C."/>
            <person name="Sykes S.N."/>
            <person name="Walk T."/>
            <person name="White J."/>
            <person name="Yandava C."/>
            <person name="Straight P."/>
            <person name="Clardy J."/>
            <person name="Hung D."/>
            <person name="Kolter R."/>
            <person name="Mekalanos J."/>
            <person name="Walker S."/>
            <person name="Walsh C.T."/>
            <person name="Wieland B.L.C."/>
            <person name="Ilzarbe M."/>
            <person name="Galagan J."/>
            <person name="Nusbaum C."/>
            <person name="Birren B."/>
        </authorList>
    </citation>
    <scope>NUCLEOTIDE SEQUENCE [LARGE SCALE GENOMIC DNA]</scope>
    <source>
        <strain evidence="4">ATCC 14672 / DSM 40746 / JCM 4963 / KCTC 9882 / NRRL B-12104 / FH 1290</strain>
    </source>
</reference>
<dbReference type="Proteomes" id="UP000003824">
    <property type="component" value="Unassembled WGS sequence"/>
</dbReference>
<feature type="region of interest" description="Disordered" evidence="1">
    <location>
        <begin position="47"/>
        <end position="116"/>
    </location>
</feature>
<evidence type="ECO:0000256" key="2">
    <source>
        <dbReference type="SAM" id="SignalP"/>
    </source>
</evidence>
<name>D5ZX96_STRV1</name>
<feature type="signal peptide" evidence="2">
    <location>
        <begin position="1"/>
        <end position="26"/>
    </location>
</feature>
<feature type="compositionally biased region" description="Low complexity" evidence="1">
    <location>
        <begin position="88"/>
        <end position="100"/>
    </location>
</feature>
<accession>D5ZX96</accession>
<sequence length="124" mass="12512">MRSRWAAAVVVPVSMLLLHLCAPALAAGPRAPVHPVAVAHGEAVPAAPEGLFTPSPDGADTSVHRLLARSPRSPGTAGAHPPAPGAPPTATAKPPTAARPARPPQRRGPGDTGRTVAALQTFRC</sequence>
<feature type="chain" id="PRO_5003080298" evidence="2">
    <location>
        <begin position="27"/>
        <end position="124"/>
    </location>
</feature>
<evidence type="ECO:0000313" key="3">
    <source>
        <dbReference type="EMBL" id="EFE65206.2"/>
    </source>
</evidence>
<evidence type="ECO:0000313" key="4">
    <source>
        <dbReference type="Proteomes" id="UP000003824"/>
    </source>
</evidence>
<organism evidence="3 4">
    <name type="scientific">Streptomyces viridosporus (strain ATCC 14672 / DSM 40746 / JCM 4963 / KCTC 9882 / NRRL B-12104 / FH 1290)</name>
    <name type="common">Streptomyces ghanaensis</name>
    <dbReference type="NCBI Taxonomy" id="566461"/>
    <lineage>
        <taxon>Bacteria</taxon>
        <taxon>Bacillati</taxon>
        <taxon>Actinomycetota</taxon>
        <taxon>Actinomycetes</taxon>
        <taxon>Kitasatosporales</taxon>
        <taxon>Streptomycetaceae</taxon>
        <taxon>Streptomyces</taxon>
    </lineage>
</organism>